<evidence type="ECO:0000256" key="2">
    <source>
        <dbReference type="ARBA" id="ARBA00022692"/>
    </source>
</evidence>
<reference evidence="7 8" key="1">
    <citation type="submission" date="2020-02" db="EMBL/GenBank/DDBJ databases">
        <title>Characterization of vanA genotype vancomycin-resistant Enterococcus saigonensis VE80.</title>
        <authorList>
            <person name="Harada T."/>
            <person name="Motooka D."/>
            <person name="Nakamura S."/>
            <person name="Yamamoto Y."/>
            <person name="Kawahara R."/>
            <person name="Kawatsu K."/>
        </authorList>
    </citation>
    <scope>NUCLEOTIDE SEQUENCE [LARGE SCALE GENOMIC DNA]</scope>
    <source>
        <strain evidence="7 8">VE80</strain>
    </source>
</reference>
<sequence length="102" mass="11377">MIALGLIAGVLTGISFIPQSIKTIRTKDTSSISLSTYILYTLGVMLWIIYGLIIEDFAVFLTNIVTIVPCVIILVIKLGEKSRKTKSLSHNHKENGKYMYNK</sequence>
<feature type="transmembrane region" description="Helical" evidence="6">
    <location>
        <begin position="36"/>
        <end position="54"/>
    </location>
</feature>
<keyword evidence="4 6" id="KW-0472">Membrane</keyword>
<evidence type="ECO:0000313" key="8">
    <source>
        <dbReference type="Proteomes" id="UP000502998"/>
    </source>
</evidence>
<dbReference type="KEGG" id="esg:EsVE80_23360"/>
<dbReference type="InterPro" id="IPR047662">
    <property type="entry name" value="SemiSWEET"/>
</dbReference>
<evidence type="ECO:0000256" key="5">
    <source>
        <dbReference type="SAM" id="MobiDB-lite"/>
    </source>
</evidence>
<organism evidence="7 8">
    <name type="scientific">Enterococcus saigonensis</name>
    <dbReference type="NCBI Taxonomy" id="1805431"/>
    <lineage>
        <taxon>Bacteria</taxon>
        <taxon>Bacillati</taxon>
        <taxon>Bacillota</taxon>
        <taxon>Bacilli</taxon>
        <taxon>Lactobacillales</taxon>
        <taxon>Enterococcaceae</taxon>
        <taxon>Enterococcus</taxon>
    </lineage>
</organism>
<gene>
    <name evidence="7" type="ORF">EsVE80_23360</name>
</gene>
<proteinExistence type="predicted"/>
<dbReference type="Pfam" id="PF04193">
    <property type="entry name" value="PQ-loop"/>
    <property type="match status" value="1"/>
</dbReference>
<comment type="subcellular location">
    <subcellularLocation>
        <location evidence="1">Membrane</location>
        <topology evidence="1">Multi-pass membrane protein</topology>
    </subcellularLocation>
</comment>
<keyword evidence="3 6" id="KW-1133">Transmembrane helix</keyword>
<evidence type="ECO:0000313" key="7">
    <source>
        <dbReference type="EMBL" id="BCA86813.1"/>
    </source>
</evidence>
<dbReference type="AlphaFoldDB" id="A0A679IFA9"/>
<accession>A0A679IFA9</accession>
<evidence type="ECO:0000256" key="4">
    <source>
        <dbReference type="ARBA" id="ARBA00023136"/>
    </source>
</evidence>
<evidence type="ECO:0000256" key="1">
    <source>
        <dbReference type="ARBA" id="ARBA00004141"/>
    </source>
</evidence>
<dbReference type="InterPro" id="IPR006603">
    <property type="entry name" value="PQ-loop_rpt"/>
</dbReference>
<keyword evidence="8" id="KW-1185">Reference proteome</keyword>
<keyword evidence="2 6" id="KW-0812">Transmembrane</keyword>
<feature type="transmembrane region" description="Helical" evidence="6">
    <location>
        <begin position="60"/>
        <end position="79"/>
    </location>
</feature>
<dbReference type="GO" id="GO:0051119">
    <property type="term" value="F:sugar transmembrane transporter activity"/>
    <property type="evidence" value="ECO:0007669"/>
    <property type="project" value="InterPro"/>
</dbReference>
<evidence type="ECO:0000256" key="6">
    <source>
        <dbReference type="SAM" id="Phobius"/>
    </source>
</evidence>
<dbReference type="GO" id="GO:0016020">
    <property type="term" value="C:membrane"/>
    <property type="evidence" value="ECO:0007669"/>
    <property type="project" value="UniProtKB-SubCell"/>
</dbReference>
<evidence type="ECO:0000256" key="3">
    <source>
        <dbReference type="ARBA" id="ARBA00022989"/>
    </source>
</evidence>
<protein>
    <recommendedName>
        <fullName evidence="9">Sugar transporter SemiSWEET</fullName>
    </recommendedName>
</protein>
<dbReference type="Gene3D" id="1.20.1280.290">
    <property type="match status" value="1"/>
</dbReference>
<dbReference type="Proteomes" id="UP000502998">
    <property type="component" value="Chromosome"/>
</dbReference>
<feature type="region of interest" description="Disordered" evidence="5">
    <location>
        <begin position="83"/>
        <end position="102"/>
    </location>
</feature>
<evidence type="ECO:0008006" key="9">
    <source>
        <dbReference type="Google" id="ProtNLM"/>
    </source>
</evidence>
<name>A0A679IFA9_9ENTE</name>
<dbReference type="EMBL" id="AP022822">
    <property type="protein sequence ID" value="BCA86813.1"/>
    <property type="molecule type" value="Genomic_DNA"/>
</dbReference>
<dbReference type="NCBIfam" id="NF037968">
    <property type="entry name" value="SemiSWEET_2"/>
    <property type="match status" value="1"/>
</dbReference>